<comment type="caution">
    <text evidence="7">The sequence shown here is derived from an EMBL/GenBank/DDBJ whole genome shotgun (WGS) entry which is preliminary data.</text>
</comment>
<keyword evidence="8" id="KW-1185">Reference proteome</keyword>
<dbReference type="EMBL" id="SNWP01000011">
    <property type="protein sequence ID" value="TDO26324.1"/>
    <property type="molecule type" value="Genomic_DNA"/>
</dbReference>
<feature type="domain" description="CusB-like beta-barrel" evidence="5">
    <location>
        <begin position="191"/>
        <end position="260"/>
    </location>
</feature>
<dbReference type="InterPro" id="IPR058625">
    <property type="entry name" value="MdtA-like_BSH"/>
</dbReference>
<dbReference type="SUPFAM" id="SSF111369">
    <property type="entry name" value="HlyD-like secretion proteins"/>
    <property type="match status" value="1"/>
</dbReference>
<evidence type="ECO:0000259" key="5">
    <source>
        <dbReference type="Pfam" id="PF25954"/>
    </source>
</evidence>
<dbReference type="PANTHER" id="PTHR30469:SF36">
    <property type="entry name" value="BLL3903 PROTEIN"/>
    <property type="match status" value="1"/>
</dbReference>
<dbReference type="NCBIfam" id="TIGR01730">
    <property type="entry name" value="RND_mfp"/>
    <property type="match status" value="1"/>
</dbReference>
<dbReference type="Gene3D" id="1.10.287.470">
    <property type="entry name" value="Helix hairpin bin"/>
    <property type="match status" value="1"/>
</dbReference>
<dbReference type="OrthoDB" id="9806939at2"/>
<organism evidence="7 8">
    <name type="scientific">Sediminibacterium goheungense</name>
    <dbReference type="NCBI Taxonomy" id="1086393"/>
    <lineage>
        <taxon>Bacteria</taxon>
        <taxon>Pseudomonadati</taxon>
        <taxon>Bacteroidota</taxon>
        <taxon>Chitinophagia</taxon>
        <taxon>Chitinophagales</taxon>
        <taxon>Chitinophagaceae</taxon>
        <taxon>Sediminibacterium</taxon>
    </lineage>
</organism>
<dbReference type="InterPro" id="IPR058627">
    <property type="entry name" value="MdtA-like_C"/>
</dbReference>
<protein>
    <submittedName>
        <fullName evidence="7">Membrane fusion protein (Multidrug efflux system)</fullName>
    </submittedName>
</protein>
<dbReference type="PANTHER" id="PTHR30469">
    <property type="entry name" value="MULTIDRUG RESISTANCE PROTEIN MDTA"/>
    <property type="match status" value="1"/>
</dbReference>
<keyword evidence="3" id="KW-0813">Transport</keyword>
<evidence type="ECO:0000259" key="6">
    <source>
        <dbReference type="Pfam" id="PF25967"/>
    </source>
</evidence>
<dbReference type="InterPro" id="IPR058792">
    <property type="entry name" value="Beta-barrel_RND_2"/>
</dbReference>
<comment type="similarity">
    <text evidence="2">Belongs to the membrane fusion protein (MFP) (TC 8.A.1) family.</text>
</comment>
<evidence type="ECO:0000256" key="2">
    <source>
        <dbReference type="ARBA" id="ARBA00009477"/>
    </source>
</evidence>
<name>A0A4R6IUN6_9BACT</name>
<dbReference type="Gene3D" id="2.40.30.170">
    <property type="match status" value="1"/>
</dbReference>
<dbReference type="Pfam" id="PF25917">
    <property type="entry name" value="BSH_RND"/>
    <property type="match status" value="1"/>
</dbReference>
<dbReference type="InterPro" id="IPR006143">
    <property type="entry name" value="RND_pump_MFP"/>
</dbReference>
<dbReference type="Gene3D" id="2.40.50.100">
    <property type="match status" value="1"/>
</dbReference>
<dbReference type="Pfam" id="PF25967">
    <property type="entry name" value="RND-MFP_C"/>
    <property type="match status" value="1"/>
</dbReference>
<dbReference type="Gene3D" id="2.40.420.20">
    <property type="match status" value="1"/>
</dbReference>
<dbReference type="GO" id="GO:1990281">
    <property type="term" value="C:efflux pump complex"/>
    <property type="evidence" value="ECO:0007669"/>
    <property type="project" value="TreeGrafter"/>
</dbReference>
<evidence type="ECO:0000313" key="8">
    <source>
        <dbReference type="Proteomes" id="UP000295741"/>
    </source>
</evidence>
<feature type="domain" description="Multidrug resistance protein MdtA-like C-terminal permuted SH3" evidence="6">
    <location>
        <begin position="268"/>
        <end position="324"/>
    </location>
</feature>
<sequence length="349" mass="37288">MYPLLIAGLFVISCKSKKEEPRQQNSGPQSVIVDVIIAGKSSISNIVEVNGSVVANEAANLQPEVSGRLVYLNLPEGTKVSQGTVLARINDADLQANTQKIKVQLDLAEKNEQRLRKLLSIGGINQADYDAVLNQVNTLKADLDIFKAQIDKTVLKAPFTGVLGLRMISPGAYVTPATVLATLQETDRVKIDFTIPEAYTGLIAKGKTVTIKTTGKEGTQKAVIIATEPQIDATTRNLKVRAQLNGSNINPGRFVKVLIETGGESTSILVPTNAIIPDAKAKKVVVVKDGKGKLTDIETGLRVNGMAEVLKGLEVGDSVAVSGVLFVRPNSQLKVRSVKKIEDFAGAQQ</sequence>
<evidence type="ECO:0000259" key="4">
    <source>
        <dbReference type="Pfam" id="PF25917"/>
    </source>
</evidence>
<dbReference type="GO" id="GO:0015562">
    <property type="term" value="F:efflux transmembrane transporter activity"/>
    <property type="evidence" value="ECO:0007669"/>
    <property type="project" value="TreeGrafter"/>
</dbReference>
<comment type="subcellular location">
    <subcellularLocation>
        <location evidence="1">Cell envelope</location>
    </subcellularLocation>
</comment>
<dbReference type="Pfam" id="PF25954">
    <property type="entry name" value="Beta-barrel_RND_2"/>
    <property type="match status" value="1"/>
</dbReference>
<feature type="domain" description="Multidrug resistance protein MdtA-like barrel-sandwich hybrid" evidence="4">
    <location>
        <begin position="58"/>
        <end position="178"/>
    </location>
</feature>
<dbReference type="Proteomes" id="UP000295741">
    <property type="component" value="Unassembled WGS sequence"/>
</dbReference>
<dbReference type="RefSeq" id="WP_133475103.1">
    <property type="nucleotide sequence ID" value="NZ_SNWP01000011.1"/>
</dbReference>
<gene>
    <name evidence="7" type="ORF">BC659_1630</name>
</gene>
<reference evidence="7 8" key="1">
    <citation type="submission" date="2019-03" db="EMBL/GenBank/DDBJ databases">
        <title>Genomic Encyclopedia of Archaeal and Bacterial Type Strains, Phase II (KMG-II): from individual species to whole genera.</title>
        <authorList>
            <person name="Goeker M."/>
        </authorList>
    </citation>
    <scope>NUCLEOTIDE SEQUENCE [LARGE SCALE GENOMIC DNA]</scope>
    <source>
        <strain evidence="7 8">DSM 28323</strain>
    </source>
</reference>
<evidence type="ECO:0000256" key="1">
    <source>
        <dbReference type="ARBA" id="ARBA00004196"/>
    </source>
</evidence>
<accession>A0A4R6IUN6</accession>
<evidence type="ECO:0000313" key="7">
    <source>
        <dbReference type="EMBL" id="TDO26324.1"/>
    </source>
</evidence>
<evidence type="ECO:0000256" key="3">
    <source>
        <dbReference type="ARBA" id="ARBA00022448"/>
    </source>
</evidence>
<dbReference type="AlphaFoldDB" id="A0A4R6IUN6"/>
<proteinExistence type="inferred from homology"/>